<protein>
    <submittedName>
        <fullName evidence="1">Uncharacterized protein</fullName>
    </submittedName>
</protein>
<dbReference type="OrthoDB" id="9914711at2"/>
<gene>
    <name evidence="1" type="ORF">SAMN05216244_3129</name>
</gene>
<sequence>MKRSITKLLLAILFLGGAYLFGNQAEFFSKEAEPSIFSFELSKEAEPSIFSFELSKEAEPSIFSEKLFY</sequence>
<dbReference type="AlphaFoldDB" id="A0A1G9V5H7"/>
<keyword evidence="2" id="KW-1185">Reference proteome</keyword>
<organism evidence="1 2">
    <name type="scientific">Sediminibacillus halophilus</name>
    <dbReference type="NCBI Taxonomy" id="482461"/>
    <lineage>
        <taxon>Bacteria</taxon>
        <taxon>Bacillati</taxon>
        <taxon>Bacillota</taxon>
        <taxon>Bacilli</taxon>
        <taxon>Bacillales</taxon>
        <taxon>Bacillaceae</taxon>
        <taxon>Sediminibacillus</taxon>
    </lineage>
</organism>
<dbReference type="EMBL" id="FNHF01000004">
    <property type="protein sequence ID" value="SDM67125.1"/>
    <property type="molecule type" value="Genomic_DNA"/>
</dbReference>
<evidence type="ECO:0000313" key="1">
    <source>
        <dbReference type="EMBL" id="SDM67125.1"/>
    </source>
</evidence>
<dbReference type="Proteomes" id="UP000182347">
    <property type="component" value="Unassembled WGS sequence"/>
</dbReference>
<dbReference type="RefSeq" id="WP_074600209.1">
    <property type="nucleotide sequence ID" value="NZ_FNHF01000004.1"/>
</dbReference>
<reference evidence="2" key="1">
    <citation type="submission" date="2016-10" db="EMBL/GenBank/DDBJ databases">
        <authorList>
            <person name="Varghese N."/>
            <person name="Submissions S."/>
        </authorList>
    </citation>
    <scope>NUCLEOTIDE SEQUENCE [LARGE SCALE GENOMIC DNA]</scope>
    <source>
        <strain evidence="2">CGMCC 1.6199</strain>
    </source>
</reference>
<name>A0A1G9V5H7_9BACI</name>
<proteinExistence type="predicted"/>
<evidence type="ECO:0000313" key="2">
    <source>
        <dbReference type="Proteomes" id="UP000182347"/>
    </source>
</evidence>
<dbReference type="STRING" id="482461.SAMN05216244_3129"/>
<accession>A0A1G9V5H7</accession>